<proteinExistence type="inferred from homology"/>
<evidence type="ECO:0000256" key="9">
    <source>
        <dbReference type="ARBA" id="ARBA00023136"/>
    </source>
</evidence>
<comment type="function">
    <text evidence="1">Golgi membrane protein involved in vesicular trafficking and spindle migration.</text>
</comment>
<feature type="transmembrane region" description="Helical" evidence="10">
    <location>
        <begin position="136"/>
        <end position="154"/>
    </location>
</feature>
<protein>
    <recommendedName>
        <fullName evidence="4">Golgi apparatus membrane protein TVP38</fullName>
    </recommendedName>
    <alternativeName>
        <fullName evidence="5">Golgi apparatus membrane protein tvp38</fullName>
    </alternativeName>
</protein>
<keyword evidence="6 10" id="KW-0812">Transmembrane</keyword>
<dbReference type="Proteomes" id="UP000818624">
    <property type="component" value="Chromosome 3"/>
</dbReference>
<dbReference type="PANTHER" id="PTHR47549:SF2">
    <property type="entry name" value="GOLGI APPARATUS MEMBRANE PROTEIN TVP38"/>
    <property type="match status" value="1"/>
</dbReference>
<evidence type="ECO:0000256" key="5">
    <source>
        <dbReference type="ARBA" id="ARBA00020673"/>
    </source>
</evidence>
<reference evidence="12 13" key="1">
    <citation type="journal article" date="2020" name="Elife">
        <title>Loss of centromere function drives karyotype evolution in closely related Malassezia species.</title>
        <authorList>
            <person name="Sankaranarayanan S.R."/>
            <person name="Ianiri G."/>
            <person name="Coelho M.A."/>
            <person name="Reza M.H."/>
            <person name="Thimmappa B.C."/>
            <person name="Ganguly P."/>
            <person name="Vadnala R.N."/>
            <person name="Sun S."/>
            <person name="Siddharthan R."/>
            <person name="Tellgren-Roth C."/>
            <person name="Dawson T.L."/>
            <person name="Heitman J."/>
            <person name="Sanyal K."/>
        </authorList>
    </citation>
    <scope>NUCLEOTIDE SEQUENCE [LARGE SCALE GENOMIC DNA]</scope>
    <source>
        <strain evidence="12">CBS14141</strain>
    </source>
</reference>
<feature type="domain" description="VTT" evidence="11">
    <location>
        <begin position="3"/>
        <end position="116"/>
    </location>
</feature>
<organism evidence="12 13">
    <name type="scientific">Malassezia furfur</name>
    <name type="common">Pityriasis versicolor infection agent</name>
    <name type="synonym">Pityrosporum furfur</name>
    <dbReference type="NCBI Taxonomy" id="55194"/>
    <lineage>
        <taxon>Eukaryota</taxon>
        <taxon>Fungi</taxon>
        <taxon>Dikarya</taxon>
        <taxon>Basidiomycota</taxon>
        <taxon>Ustilaginomycotina</taxon>
        <taxon>Malasseziomycetes</taxon>
        <taxon>Malasseziales</taxon>
        <taxon>Malasseziaceae</taxon>
        <taxon>Malassezia</taxon>
    </lineage>
</organism>
<dbReference type="InterPro" id="IPR032816">
    <property type="entry name" value="VTT_dom"/>
</dbReference>
<accession>A0ABY8EUY7</accession>
<dbReference type="EMBL" id="CP046236">
    <property type="protein sequence ID" value="WFD48647.1"/>
    <property type="molecule type" value="Genomic_DNA"/>
</dbReference>
<evidence type="ECO:0000256" key="7">
    <source>
        <dbReference type="ARBA" id="ARBA00022989"/>
    </source>
</evidence>
<evidence type="ECO:0000313" key="12">
    <source>
        <dbReference type="EMBL" id="WFD48647.1"/>
    </source>
</evidence>
<keyword evidence="9 10" id="KW-0472">Membrane</keyword>
<dbReference type="InterPro" id="IPR051076">
    <property type="entry name" value="Golgi_membrane_TVP38/TMEM64"/>
</dbReference>
<evidence type="ECO:0000256" key="10">
    <source>
        <dbReference type="SAM" id="Phobius"/>
    </source>
</evidence>
<evidence type="ECO:0000256" key="6">
    <source>
        <dbReference type="ARBA" id="ARBA00022692"/>
    </source>
</evidence>
<sequence>MGGEIIAVLCGLVYGVWIGFGIVAFGTLVGEVANFLLFRRMFEAAATKMERKNMTYACLAEIIRSGGFVVALLARFSAIPGHVTTAVFSTVGMRFWVFFLSALLSLPKHLSVVYLGVALDPDNEGKQSGGSKGVQIGVIVGVTAITIAIALYLWRKMDHVKPHVQRSMQLERFQRLLAAASATEKLNTPSMTSVNMIDEMETKLEPVSL</sequence>
<keyword evidence="7 10" id="KW-1133">Transmembrane helix</keyword>
<comment type="similarity">
    <text evidence="3">Belongs to the TVP38/TMEM64 family.</text>
</comment>
<dbReference type="Pfam" id="PF09335">
    <property type="entry name" value="VTT_dom"/>
    <property type="match status" value="1"/>
</dbReference>
<dbReference type="PANTHER" id="PTHR47549">
    <property type="entry name" value="GOLGI APPARATUS MEMBRANE PROTEIN TVP38-RELATED"/>
    <property type="match status" value="1"/>
</dbReference>
<keyword evidence="8" id="KW-0333">Golgi apparatus</keyword>
<keyword evidence="13" id="KW-1185">Reference proteome</keyword>
<evidence type="ECO:0000256" key="8">
    <source>
        <dbReference type="ARBA" id="ARBA00023034"/>
    </source>
</evidence>
<evidence type="ECO:0000313" key="13">
    <source>
        <dbReference type="Proteomes" id="UP000818624"/>
    </source>
</evidence>
<gene>
    <name evidence="12" type="ORF">GLX27_003317</name>
</gene>
<evidence type="ECO:0000256" key="4">
    <source>
        <dbReference type="ARBA" id="ARBA00013533"/>
    </source>
</evidence>
<evidence type="ECO:0000256" key="1">
    <source>
        <dbReference type="ARBA" id="ARBA00002978"/>
    </source>
</evidence>
<evidence type="ECO:0000256" key="3">
    <source>
        <dbReference type="ARBA" id="ARBA00008640"/>
    </source>
</evidence>
<evidence type="ECO:0000256" key="2">
    <source>
        <dbReference type="ARBA" id="ARBA00004653"/>
    </source>
</evidence>
<feature type="transmembrane region" description="Helical" evidence="10">
    <location>
        <begin position="6"/>
        <end position="33"/>
    </location>
</feature>
<evidence type="ECO:0000259" key="11">
    <source>
        <dbReference type="Pfam" id="PF09335"/>
    </source>
</evidence>
<name>A0ABY8EUY7_MALFU</name>
<comment type="subcellular location">
    <subcellularLocation>
        <location evidence="2">Golgi apparatus membrane</location>
        <topology evidence="2">Multi-pass membrane protein</topology>
    </subcellularLocation>
</comment>